<dbReference type="InterPro" id="IPR050706">
    <property type="entry name" value="Cyclic-di-GMP_PDE-like"/>
</dbReference>
<dbReference type="InterPro" id="IPR043128">
    <property type="entry name" value="Rev_trsase/Diguanyl_cyclase"/>
</dbReference>
<gene>
    <name evidence="4" type="ORF">SPV1_05178</name>
</gene>
<feature type="domain" description="GGDEF" evidence="3">
    <location>
        <begin position="117"/>
        <end position="257"/>
    </location>
</feature>
<dbReference type="STRING" id="314344.AL013_04675"/>
<dbReference type="SMART" id="SM00267">
    <property type="entry name" value="GGDEF"/>
    <property type="match status" value="1"/>
</dbReference>
<dbReference type="EMBL" id="AATS01000001">
    <property type="protein sequence ID" value="EAU56186.1"/>
    <property type="molecule type" value="Genomic_DNA"/>
</dbReference>
<dbReference type="Pfam" id="PF00990">
    <property type="entry name" value="GGDEF"/>
    <property type="match status" value="1"/>
</dbReference>
<dbReference type="SUPFAM" id="SSF141868">
    <property type="entry name" value="EAL domain-like"/>
    <property type="match status" value="1"/>
</dbReference>
<accession>Q0F2V5</accession>
<dbReference type="AlphaFoldDB" id="Q0F2V5"/>
<dbReference type="PANTHER" id="PTHR33121">
    <property type="entry name" value="CYCLIC DI-GMP PHOSPHODIESTERASE PDEF"/>
    <property type="match status" value="1"/>
</dbReference>
<dbReference type="GO" id="GO:0071111">
    <property type="term" value="F:cyclic-guanylate-specific phosphodiesterase activity"/>
    <property type="evidence" value="ECO:0007669"/>
    <property type="project" value="InterPro"/>
</dbReference>
<dbReference type="InterPro" id="IPR035919">
    <property type="entry name" value="EAL_sf"/>
</dbReference>
<dbReference type="PROSITE" id="PS50883">
    <property type="entry name" value="EAL"/>
    <property type="match status" value="1"/>
</dbReference>
<dbReference type="HOGENOM" id="CLU_000445_70_50_0"/>
<dbReference type="PANTHER" id="PTHR33121:SF70">
    <property type="entry name" value="SIGNALING PROTEIN YKOW"/>
    <property type="match status" value="1"/>
</dbReference>
<dbReference type="InterPro" id="IPR029787">
    <property type="entry name" value="Nucleotide_cyclase"/>
</dbReference>
<comment type="caution">
    <text evidence="4">The sequence shown here is derived from an EMBL/GenBank/DDBJ whole genome shotgun (WGS) entry which is preliminary data.</text>
</comment>
<keyword evidence="5" id="KW-1185">Reference proteome</keyword>
<evidence type="ECO:0000259" key="3">
    <source>
        <dbReference type="PROSITE" id="PS50887"/>
    </source>
</evidence>
<feature type="transmembrane region" description="Helical" evidence="1">
    <location>
        <begin position="12"/>
        <end position="40"/>
    </location>
</feature>
<dbReference type="SUPFAM" id="SSF55073">
    <property type="entry name" value="Nucleotide cyclase"/>
    <property type="match status" value="1"/>
</dbReference>
<reference evidence="4 5" key="1">
    <citation type="submission" date="2006-09" db="EMBL/GenBank/DDBJ databases">
        <authorList>
            <person name="Emerson D."/>
            <person name="Ferriera S."/>
            <person name="Johnson J."/>
            <person name="Kravitz S."/>
            <person name="Halpern A."/>
            <person name="Remington K."/>
            <person name="Beeson K."/>
            <person name="Tran B."/>
            <person name="Rogers Y.-H."/>
            <person name="Friedman R."/>
            <person name="Venter J.C."/>
        </authorList>
    </citation>
    <scope>NUCLEOTIDE SEQUENCE [LARGE SCALE GENOMIC DNA]</scope>
    <source>
        <strain evidence="4 5">PV-1</strain>
    </source>
</reference>
<organism evidence="4 5">
    <name type="scientific">Mariprofundus ferrooxydans PV-1</name>
    <dbReference type="NCBI Taxonomy" id="314345"/>
    <lineage>
        <taxon>Bacteria</taxon>
        <taxon>Pseudomonadati</taxon>
        <taxon>Pseudomonadota</taxon>
        <taxon>Candidatius Mariprofundia</taxon>
        <taxon>Mariprofundales</taxon>
        <taxon>Mariprofundaceae</taxon>
        <taxon>Mariprofundus</taxon>
    </lineage>
</organism>
<dbReference type="Gene3D" id="3.20.20.450">
    <property type="entry name" value="EAL domain"/>
    <property type="match status" value="1"/>
</dbReference>
<dbReference type="Pfam" id="PF00563">
    <property type="entry name" value="EAL"/>
    <property type="match status" value="1"/>
</dbReference>
<dbReference type="eggNOG" id="COG5001">
    <property type="taxonomic scope" value="Bacteria"/>
</dbReference>
<dbReference type="OrthoDB" id="1316910at2"/>
<evidence type="ECO:0000256" key="1">
    <source>
        <dbReference type="SAM" id="Phobius"/>
    </source>
</evidence>
<dbReference type="Proteomes" id="UP000005297">
    <property type="component" value="Unassembled WGS sequence"/>
</dbReference>
<evidence type="ECO:0000259" key="2">
    <source>
        <dbReference type="PROSITE" id="PS50883"/>
    </source>
</evidence>
<keyword evidence="1" id="KW-0812">Transmembrane</keyword>
<dbReference type="Gene3D" id="3.30.70.270">
    <property type="match status" value="1"/>
</dbReference>
<protein>
    <submittedName>
        <fullName evidence="4">Uncharacterized protein</fullName>
    </submittedName>
</protein>
<dbReference type="CDD" id="cd01949">
    <property type="entry name" value="GGDEF"/>
    <property type="match status" value="1"/>
</dbReference>
<dbReference type="InParanoid" id="Q0F2V5"/>
<dbReference type="InterPro" id="IPR000160">
    <property type="entry name" value="GGDEF_dom"/>
</dbReference>
<name>Q0F2V5_9PROT</name>
<dbReference type="CDD" id="cd01948">
    <property type="entry name" value="EAL"/>
    <property type="match status" value="1"/>
</dbReference>
<dbReference type="PROSITE" id="PS50887">
    <property type="entry name" value="GGDEF"/>
    <property type="match status" value="1"/>
</dbReference>
<keyword evidence="1" id="KW-1133">Transmembrane helix</keyword>
<sequence length="518" mass="57635">MNRGGKITARRPVNLWLIAIKVIAISVIAEIAIMLFFLYIPHPNLGNIGMAITDGLLLGLLILPTFYYLLIQPVRRQTIIEQEDRLLLHDNLTGLPCGPLFHEVINHEIHEAIRDLSRISLIVIDPQGISDINQEMGFQVGDDVLVHIAKAIQGVCRDSDMIASLNESSVARLNGDRFAILAAHTDMAGSKVVEKKIRQAADTPFEVGGVTINIISTTGIAIYPDHADNAEELLRCANAALETAKQEQLSSVTYKEARSSAASRRIEISSRIRQAIASNRFTLFYQPKVSLETNRVCAVEALIRWLGEDGLSPAEFIPIAESQGLIGKITTWVIKEAVEQCKLWESDGIKINIAVNISARDLHDSQLIELFVDTCREHKLDPSSITIEVTESSVMAHPELAIERLQVLRDAGFRISLDDFGTGYSSLSYLKNIPAHELKLDQSFVANICSDSRDERLARGVIDLAHDLKLSIVAEGVETEDVMLMLKEMNCEIVQGYFYSRPLDAASFKTWYKQRHND</sequence>
<keyword evidence="1" id="KW-0472">Membrane</keyword>
<dbReference type="RefSeq" id="WP_009851330.1">
    <property type="nucleotide sequence ID" value="NZ_DS022295.1"/>
</dbReference>
<dbReference type="NCBIfam" id="TIGR00254">
    <property type="entry name" value="GGDEF"/>
    <property type="match status" value="1"/>
</dbReference>
<evidence type="ECO:0000313" key="5">
    <source>
        <dbReference type="Proteomes" id="UP000005297"/>
    </source>
</evidence>
<proteinExistence type="predicted"/>
<feature type="transmembrane region" description="Helical" evidence="1">
    <location>
        <begin position="46"/>
        <end position="70"/>
    </location>
</feature>
<evidence type="ECO:0000313" key="4">
    <source>
        <dbReference type="EMBL" id="EAU56186.1"/>
    </source>
</evidence>
<dbReference type="InterPro" id="IPR001633">
    <property type="entry name" value="EAL_dom"/>
</dbReference>
<dbReference type="SMART" id="SM00052">
    <property type="entry name" value="EAL"/>
    <property type="match status" value="1"/>
</dbReference>
<feature type="domain" description="EAL" evidence="2">
    <location>
        <begin position="265"/>
        <end position="516"/>
    </location>
</feature>